<evidence type="ECO:0000256" key="1">
    <source>
        <dbReference type="ARBA" id="ARBA00006718"/>
    </source>
</evidence>
<dbReference type="PIRSF" id="PIRSF034852">
    <property type="entry name" value="UCP034852"/>
    <property type="match status" value="1"/>
</dbReference>
<accession>A0A150K9P6</accession>
<dbReference type="Pfam" id="PF01521">
    <property type="entry name" value="Fe-S_biosyn"/>
    <property type="match status" value="1"/>
</dbReference>
<dbReference type="PATRIC" id="fig|1398.25.peg.248"/>
<sequence>MKMQKAQLEGSGGMKIHITDEAVNWFKRELELDDGESVRFFAKYGGSTPIQHGFSLGVQKDIPDDPAAAVERNGNAFFIESTDEWYFDGHDLYIGYDPERDEPVYEYKKG</sequence>
<comment type="caution">
    <text evidence="3">The sequence shown here is derived from an EMBL/GenBank/DDBJ whole genome shotgun (WGS) entry which is preliminary data.</text>
</comment>
<gene>
    <name evidence="3" type="ORF">B4099_3508</name>
</gene>
<reference evidence="3 4" key="1">
    <citation type="submission" date="2016-01" db="EMBL/GenBank/DDBJ databases">
        <title>Genome Sequences of Twelve Sporeforming Bacillus Species Isolated from Foods.</title>
        <authorList>
            <person name="Berendsen E.M."/>
            <person name="Wells-Bennik M.H."/>
            <person name="Krawcyk A.O."/>
            <person name="De Jong A."/>
            <person name="Holsappel S."/>
            <person name="Eijlander R.T."/>
            <person name="Kuipers O.P."/>
        </authorList>
    </citation>
    <scope>NUCLEOTIDE SEQUENCE [LARGE SCALE GENOMIC DNA]</scope>
    <source>
        <strain evidence="3 4">B4099</strain>
    </source>
</reference>
<organism evidence="3 4">
    <name type="scientific">Heyndrickxia coagulans</name>
    <name type="common">Weizmannia coagulans</name>
    <dbReference type="NCBI Taxonomy" id="1398"/>
    <lineage>
        <taxon>Bacteria</taxon>
        <taxon>Bacillati</taxon>
        <taxon>Bacillota</taxon>
        <taxon>Bacilli</taxon>
        <taxon>Bacillales</taxon>
        <taxon>Bacillaceae</taxon>
        <taxon>Heyndrickxia</taxon>
    </lineage>
</organism>
<feature type="domain" description="Core" evidence="2">
    <location>
        <begin position="14"/>
        <end position="90"/>
    </location>
</feature>
<dbReference type="AlphaFoldDB" id="A0A150K9P6"/>
<name>A0A150K9P6_HEYCO</name>
<dbReference type="InterPro" id="IPR035903">
    <property type="entry name" value="HesB-like_dom_sf"/>
</dbReference>
<dbReference type="InterPro" id="IPR000361">
    <property type="entry name" value="ATAP_core_dom"/>
</dbReference>
<dbReference type="SUPFAM" id="SSF89360">
    <property type="entry name" value="HesB-like domain"/>
    <property type="match status" value="1"/>
</dbReference>
<evidence type="ECO:0000313" key="3">
    <source>
        <dbReference type="EMBL" id="KYC65878.1"/>
    </source>
</evidence>
<proteinExistence type="inferred from homology"/>
<dbReference type="EMBL" id="LQYI01000085">
    <property type="protein sequence ID" value="KYC65878.1"/>
    <property type="molecule type" value="Genomic_DNA"/>
</dbReference>
<comment type="similarity">
    <text evidence="1">Belongs to the HesB/IscA family.</text>
</comment>
<protein>
    <recommendedName>
        <fullName evidence="2">Core domain-containing protein</fullName>
    </recommendedName>
</protein>
<dbReference type="InterPro" id="IPR008326">
    <property type="entry name" value="PdhI-like"/>
</dbReference>
<evidence type="ECO:0000259" key="2">
    <source>
        <dbReference type="Pfam" id="PF01521"/>
    </source>
</evidence>
<evidence type="ECO:0000313" key="4">
    <source>
        <dbReference type="Proteomes" id="UP000075304"/>
    </source>
</evidence>
<dbReference type="Proteomes" id="UP000075304">
    <property type="component" value="Unassembled WGS sequence"/>
</dbReference>